<dbReference type="InterPro" id="IPR011051">
    <property type="entry name" value="RmlC_Cupin_sf"/>
</dbReference>
<dbReference type="OrthoDB" id="1121052at2"/>
<dbReference type="InterPro" id="IPR013096">
    <property type="entry name" value="Cupin_2"/>
</dbReference>
<dbReference type="Pfam" id="PF07883">
    <property type="entry name" value="Cupin_2"/>
    <property type="match status" value="1"/>
</dbReference>
<keyword evidence="3" id="KW-1185">Reference proteome</keyword>
<reference evidence="2 3" key="2">
    <citation type="journal article" date="2017" name="Int. J. Syst. Evol. Microbiol.">
        <title>Gordonia phthalatica sp. nov., a di-n-butyl phthalate-degrading bacterium isolated from activated sludge.</title>
        <authorList>
            <person name="Jin D."/>
            <person name="Kong X."/>
            <person name="Jia M."/>
            <person name="Yu X."/>
            <person name="Wang X."/>
            <person name="Zhuang X."/>
            <person name="Deng Y."/>
            <person name="Bai Z."/>
        </authorList>
    </citation>
    <scope>NUCLEOTIDE SEQUENCE [LARGE SCALE GENOMIC DNA]</scope>
    <source>
        <strain evidence="2 3">QH-11</strain>
    </source>
</reference>
<dbReference type="EMBL" id="CP011853">
    <property type="protein sequence ID" value="ALG86542.1"/>
    <property type="molecule type" value="Genomic_DNA"/>
</dbReference>
<dbReference type="InterPro" id="IPR014710">
    <property type="entry name" value="RmlC-like_jellyroll"/>
</dbReference>
<sequence>MLDLTPTSYTYLTGLNAPNDGDTGAKPAIKKINKSDTETIVRLSFKAGQVMAEHMAVHPIVVLGQAGEIDFTVDGATVRLEVGTAIRVEARVPHSLTAVTDGTVALIVVHGR</sequence>
<dbReference type="SUPFAM" id="SSF51182">
    <property type="entry name" value="RmlC-like cupins"/>
    <property type="match status" value="1"/>
</dbReference>
<dbReference type="PATRIC" id="fig|1136941.3.peg.520"/>
<proteinExistence type="predicted"/>
<reference evidence="3" key="1">
    <citation type="submission" date="2015-06" db="EMBL/GenBank/DDBJ databases">
        <title>Complete genome sequence and metabolic analysis of phthalate degradation pathway in Gordonia sp. QH-11.</title>
        <authorList>
            <person name="Jin D."/>
            <person name="Kong X."/>
            <person name="Bai Z."/>
        </authorList>
    </citation>
    <scope>NUCLEOTIDE SEQUENCE [LARGE SCALE GENOMIC DNA]</scope>
    <source>
        <strain evidence="3">QH-11</strain>
    </source>
</reference>
<evidence type="ECO:0000313" key="2">
    <source>
        <dbReference type="EMBL" id="ALG86542.1"/>
    </source>
</evidence>
<name>A0A0N9N7B7_9ACTN</name>
<dbReference type="Gene3D" id="2.60.120.10">
    <property type="entry name" value="Jelly Rolls"/>
    <property type="match status" value="1"/>
</dbReference>
<dbReference type="AlphaFoldDB" id="A0A0N9N7B7"/>
<feature type="domain" description="Cupin type-2" evidence="1">
    <location>
        <begin position="46"/>
        <end position="109"/>
    </location>
</feature>
<gene>
    <name evidence="2" type="ORF">ACH46_02590</name>
</gene>
<dbReference type="Proteomes" id="UP000063789">
    <property type="component" value="Chromosome"/>
</dbReference>
<dbReference type="KEGG" id="goq:ACH46_02590"/>
<dbReference type="STRING" id="1136941.ACH46_02590"/>
<protein>
    <submittedName>
        <fullName evidence="2">Cupin 2 conserved barrel domain-containing protein</fullName>
    </submittedName>
</protein>
<organism evidence="2 3">
    <name type="scientific">Gordonia phthalatica</name>
    <dbReference type="NCBI Taxonomy" id="1136941"/>
    <lineage>
        <taxon>Bacteria</taxon>
        <taxon>Bacillati</taxon>
        <taxon>Actinomycetota</taxon>
        <taxon>Actinomycetes</taxon>
        <taxon>Mycobacteriales</taxon>
        <taxon>Gordoniaceae</taxon>
        <taxon>Gordonia</taxon>
    </lineage>
</organism>
<evidence type="ECO:0000259" key="1">
    <source>
        <dbReference type="Pfam" id="PF07883"/>
    </source>
</evidence>
<evidence type="ECO:0000313" key="3">
    <source>
        <dbReference type="Proteomes" id="UP000063789"/>
    </source>
</evidence>
<accession>A0A0N9N7B7</accession>